<gene>
    <name evidence="1" type="ORF">XENOCAPTIV_005499</name>
</gene>
<proteinExistence type="predicted"/>
<protein>
    <submittedName>
        <fullName evidence="1">Uncharacterized protein</fullName>
    </submittedName>
</protein>
<evidence type="ECO:0000313" key="1">
    <source>
        <dbReference type="EMBL" id="MEQ2218595.1"/>
    </source>
</evidence>
<dbReference type="Proteomes" id="UP001434883">
    <property type="component" value="Unassembled WGS sequence"/>
</dbReference>
<comment type="caution">
    <text evidence="1">The sequence shown here is derived from an EMBL/GenBank/DDBJ whole genome shotgun (WGS) entry which is preliminary data.</text>
</comment>
<evidence type="ECO:0000313" key="2">
    <source>
        <dbReference type="Proteomes" id="UP001434883"/>
    </source>
</evidence>
<dbReference type="EMBL" id="JAHRIN010077217">
    <property type="protein sequence ID" value="MEQ2218595.1"/>
    <property type="molecule type" value="Genomic_DNA"/>
</dbReference>
<accession>A0ABV0SDG8</accession>
<keyword evidence="2" id="KW-1185">Reference proteome</keyword>
<name>A0ABV0SDG8_9TELE</name>
<reference evidence="1 2" key="1">
    <citation type="submission" date="2021-06" db="EMBL/GenBank/DDBJ databases">
        <authorList>
            <person name="Palmer J.M."/>
        </authorList>
    </citation>
    <scope>NUCLEOTIDE SEQUENCE [LARGE SCALE GENOMIC DNA]</scope>
    <source>
        <strain evidence="1 2">XC_2019</strain>
        <tissue evidence="1">Muscle</tissue>
    </source>
</reference>
<sequence>MALTKVEYKESIPTSSLWAEVTSYKGMEQLSGKLSKRIYNKPVLLEIHVYLAKKRNNFCGTKTDIKMGMEARKEGLFSKKRCKKIIDCSAKMISNALKWKPQPEM</sequence>
<organism evidence="1 2">
    <name type="scientific">Xenoophorus captivus</name>
    <dbReference type="NCBI Taxonomy" id="1517983"/>
    <lineage>
        <taxon>Eukaryota</taxon>
        <taxon>Metazoa</taxon>
        <taxon>Chordata</taxon>
        <taxon>Craniata</taxon>
        <taxon>Vertebrata</taxon>
        <taxon>Euteleostomi</taxon>
        <taxon>Actinopterygii</taxon>
        <taxon>Neopterygii</taxon>
        <taxon>Teleostei</taxon>
        <taxon>Neoteleostei</taxon>
        <taxon>Acanthomorphata</taxon>
        <taxon>Ovalentaria</taxon>
        <taxon>Atherinomorphae</taxon>
        <taxon>Cyprinodontiformes</taxon>
        <taxon>Goodeidae</taxon>
        <taxon>Xenoophorus</taxon>
    </lineage>
</organism>